<dbReference type="InterPro" id="IPR016132">
    <property type="entry name" value="Phyto_chromo_attachment"/>
</dbReference>
<proteinExistence type="inferred from homology"/>
<dbReference type="PROSITE" id="PS50109">
    <property type="entry name" value="HIS_KIN"/>
    <property type="match status" value="1"/>
</dbReference>
<evidence type="ECO:0000256" key="2">
    <source>
        <dbReference type="ARBA" id="ARBA00006402"/>
    </source>
</evidence>
<dbReference type="SUPFAM" id="SSF55874">
    <property type="entry name" value="ATPase domain of HSP90 chaperone/DNA topoisomerase II/histidine kinase"/>
    <property type="match status" value="1"/>
</dbReference>
<dbReference type="Proteomes" id="UP001600165">
    <property type="component" value="Unassembled WGS sequence"/>
</dbReference>
<dbReference type="EC" id="2.7.13.3" evidence="3"/>
<evidence type="ECO:0000256" key="3">
    <source>
        <dbReference type="ARBA" id="ARBA00012438"/>
    </source>
</evidence>
<dbReference type="Pfam" id="PF02518">
    <property type="entry name" value="HATPase_c"/>
    <property type="match status" value="1"/>
</dbReference>
<dbReference type="CDD" id="cd00082">
    <property type="entry name" value="HisKA"/>
    <property type="match status" value="1"/>
</dbReference>
<evidence type="ECO:0000259" key="11">
    <source>
        <dbReference type="PROSITE" id="PS50109"/>
    </source>
</evidence>
<dbReference type="Gene3D" id="3.30.565.10">
    <property type="entry name" value="Histidine kinase-like ATPase, C-terminal domain"/>
    <property type="match status" value="1"/>
</dbReference>
<keyword evidence="8" id="KW-0157">Chromophore</keyword>
<dbReference type="InterPro" id="IPR050351">
    <property type="entry name" value="BphY/WalK/GraS-like"/>
</dbReference>
<dbReference type="Pfam" id="PF00512">
    <property type="entry name" value="HisKA"/>
    <property type="match status" value="1"/>
</dbReference>
<dbReference type="PANTHER" id="PTHR42878">
    <property type="entry name" value="TWO-COMPONENT HISTIDINE KINASE"/>
    <property type="match status" value="1"/>
</dbReference>
<gene>
    <name evidence="12" type="ORF">ACFVKH_01235</name>
</gene>
<dbReference type="Pfam" id="PF00360">
    <property type="entry name" value="PHY"/>
    <property type="match status" value="1"/>
</dbReference>
<evidence type="ECO:0000256" key="6">
    <source>
        <dbReference type="ARBA" id="ARBA00022679"/>
    </source>
</evidence>
<dbReference type="SUPFAM" id="SSF55785">
    <property type="entry name" value="PYP-like sensor domain (PAS domain)"/>
    <property type="match status" value="1"/>
</dbReference>
<dbReference type="SUPFAM" id="SSF55781">
    <property type="entry name" value="GAF domain-like"/>
    <property type="match status" value="2"/>
</dbReference>
<keyword evidence="12" id="KW-0067">ATP-binding</keyword>
<dbReference type="InterPro" id="IPR001294">
    <property type="entry name" value="Phytochrome"/>
</dbReference>
<feature type="domain" description="Histidine kinase" evidence="11">
    <location>
        <begin position="538"/>
        <end position="761"/>
    </location>
</feature>
<dbReference type="Gene3D" id="3.30.450.270">
    <property type="match status" value="1"/>
</dbReference>
<dbReference type="InterPro" id="IPR036097">
    <property type="entry name" value="HisK_dim/P_sf"/>
</dbReference>
<evidence type="ECO:0000313" key="12">
    <source>
        <dbReference type="EMBL" id="MFE4104880.1"/>
    </source>
</evidence>
<comment type="caution">
    <text evidence="12">The sequence shown here is derived from an EMBL/GenBank/DDBJ whole genome shotgun (WGS) entry which is preliminary data.</text>
</comment>
<dbReference type="SUPFAM" id="SSF47384">
    <property type="entry name" value="Homodimeric domain of signal transducing histidine kinase"/>
    <property type="match status" value="1"/>
</dbReference>
<dbReference type="InterPro" id="IPR013654">
    <property type="entry name" value="PAS_2"/>
</dbReference>
<keyword evidence="5" id="KW-0716">Sensory transduction</keyword>
<accession>A0ABW6IAZ4</accession>
<dbReference type="RefSeq" id="WP_377960574.1">
    <property type="nucleotide sequence ID" value="NZ_JBHZOL010000004.1"/>
</dbReference>
<sequence length="761" mass="85344">MSFHQFIAANEAVTLNNCDREPIHIPGLIQPHGIFFVLSEPDFTLVQLSSNTAVHLGIPPTQLLGRPLSQLLTSQQLDVIQQSLKDDFAVLNPLEITIQTDTQLAYFNGILHRSLQDKLILELEPKTADSQSNFWGFHLATKGILAKMQKAENLSQLCELMVKEVRRLTGFDRVMIYRFDTDGAGAVIAEDKQPDLEPYLGLHYPATDVPQQAKLLYTLNPLRLIPDVDYQPVPLLSTESATVAAEPLDLSLSILRSVSPVHLEYLKNMGVSASMSISLVQNKKLWGLISCHHITPKFVPYDTRTICEFLGQVMSLELASKEANENLDYKVRLKSIQAKFTDRISCAEEFTDALVKDRQELLDLVGADGAVVCTQGHLTQIGKVPSESQIQDLLEWLPNHLENDLLVTHALSTLYPPATTFQADASGLLALTITRVQKNFVLWFRGERLQQVTWAGNPDKPVQVEPDGSYTIYPRKSFEAWQQTVTGQSLPWLPCEIEGALELKSAIVGIALRKADELAAINLELERSNVELDAFTYIASHDLKEPLRGIHNYSTFLLEDYLNILDEEGVERLQTLVRLTKRMEDLINSLLLFARLGRQEMNLRPVDVNRLVNEVIEVFYMSKDQTEVTVQIAQPLPWVQGDRVLLEQVFTNLISNGLKYNTQTQKQIEIGVLPLADAALAAEGKQPMQTFYIRDNGIGIRERHLDSVFRIFKRLHGPGKYGGGTGAGLTIVKKIVERHGGKIWIESNYGTGSTFYFTLPT</sequence>
<dbReference type="InterPro" id="IPR003594">
    <property type="entry name" value="HATPase_dom"/>
</dbReference>
<evidence type="ECO:0000256" key="1">
    <source>
        <dbReference type="ARBA" id="ARBA00000085"/>
    </source>
</evidence>
<name>A0ABW6IAZ4_9CYAN</name>
<protein>
    <recommendedName>
        <fullName evidence="3">histidine kinase</fullName>
        <ecNumber evidence="3">2.7.13.3</ecNumber>
    </recommendedName>
</protein>
<evidence type="ECO:0000256" key="4">
    <source>
        <dbReference type="ARBA" id="ARBA00022543"/>
    </source>
</evidence>
<evidence type="ECO:0000256" key="8">
    <source>
        <dbReference type="ARBA" id="ARBA00022991"/>
    </source>
</evidence>
<dbReference type="PRINTS" id="PR01033">
    <property type="entry name" value="PHYTOCHROME"/>
</dbReference>
<dbReference type="GO" id="GO:0005524">
    <property type="term" value="F:ATP binding"/>
    <property type="evidence" value="ECO:0007669"/>
    <property type="project" value="UniProtKB-KW"/>
</dbReference>
<dbReference type="InterPro" id="IPR035965">
    <property type="entry name" value="PAS-like_dom_sf"/>
</dbReference>
<feature type="domain" description="Phytochrome chromophore attachment site" evidence="10">
    <location>
        <begin position="153"/>
        <end position="312"/>
    </location>
</feature>
<dbReference type="InterPro" id="IPR005467">
    <property type="entry name" value="His_kinase_dom"/>
</dbReference>
<comment type="catalytic activity">
    <reaction evidence="1">
        <text>ATP + protein L-histidine = ADP + protein N-phospho-L-histidine.</text>
        <dbReference type="EC" id="2.7.13.3"/>
    </reaction>
</comment>
<reference evidence="12 13" key="1">
    <citation type="submission" date="2024-10" db="EMBL/GenBank/DDBJ databases">
        <authorList>
            <person name="Ratan Roy A."/>
            <person name="Morales Sandoval P.H."/>
            <person name="De Los Santos Villalobos S."/>
            <person name="Chakraborty S."/>
            <person name="Mukherjee J."/>
        </authorList>
    </citation>
    <scope>NUCLEOTIDE SEQUENCE [LARGE SCALE GENOMIC DNA]</scope>
    <source>
        <strain evidence="12 13">S1</strain>
    </source>
</reference>
<keyword evidence="13" id="KW-1185">Reference proteome</keyword>
<dbReference type="EMBL" id="JBHZOL010000004">
    <property type="protein sequence ID" value="MFE4104880.1"/>
    <property type="molecule type" value="Genomic_DNA"/>
</dbReference>
<dbReference type="InterPro" id="IPR003661">
    <property type="entry name" value="HisK_dim/P_dom"/>
</dbReference>
<keyword evidence="7" id="KW-0418">Kinase</keyword>
<keyword evidence="6" id="KW-0808">Transferase</keyword>
<dbReference type="SMART" id="SM00388">
    <property type="entry name" value="HisKA"/>
    <property type="match status" value="1"/>
</dbReference>
<dbReference type="Pfam" id="PF08446">
    <property type="entry name" value="PAS_2"/>
    <property type="match status" value="1"/>
</dbReference>
<dbReference type="SMART" id="SM00387">
    <property type="entry name" value="HATPase_c"/>
    <property type="match status" value="1"/>
</dbReference>
<dbReference type="InterPro" id="IPR013515">
    <property type="entry name" value="Phytochrome_cen-reg"/>
</dbReference>
<keyword evidence="9" id="KW-0675">Receptor</keyword>
<dbReference type="InterPro" id="IPR036890">
    <property type="entry name" value="HATPase_C_sf"/>
</dbReference>
<comment type="similarity">
    <text evidence="2">In the N-terminal section; belongs to the phytochrome family.</text>
</comment>
<keyword evidence="4" id="KW-0600">Photoreceptor protein</keyword>
<dbReference type="Pfam" id="PF01590">
    <property type="entry name" value="GAF"/>
    <property type="match status" value="1"/>
</dbReference>
<keyword evidence="12" id="KW-0547">Nucleotide-binding</keyword>
<organism evidence="12 13">
    <name type="scientific">Almyronema epifaneia S1</name>
    <dbReference type="NCBI Taxonomy" id="2991925"/>
    <lineage>
        <taxon>Bacteria</taxon>
        <taxon>Bacillati</taxon>
        <taxon>Cyanobacteriota</taxon>
        <taxon>Cyanophyceae</taxon>
        <taxon>Nodosilineales</taxon>
        <taxon>Nodosilineaceae</taxon>
        <taxon>Almyronema</taxon>
        <taxon>Almyronema epifaneia</taxon>
    </lineage>
</organism>
<evidence type="ECO:0000313" key="13">
    <source>
        <dbReference type="Proteomes" id="UP001600165"/>
    </source>
</evidence>
<dbReference type="SMART" id="SM00065">
    <property type="entry name" value="GAF"/>
    <property type="match status" value="1"/>
</dbReference>
<evidence type="ECO:0000256" key="7">
    <source>
        <dbReference type="ARBA" id="ARBA00022777"/>
    </source>
</evidence>
<dbReference type="Gene3D" id="1.10.287.130">
    <property type="match status" value="1"/>
</dbReference>
<evidence type="ECO:0000256" key="9">
    <source>
        <dbReference type="ARBA" id="ARBA00023170"/>
    </source>
</evidence>
<dbReference type="PANTHER" id="PTHR42878:SF15">
    <property type="entry name" value="BACTERIOPHYTOCHROME"/>
    <property type="match status" value="1"/>
</dbReference>
<evidence type="ECO:0000259" key="10">
    <source>
        <dbReference type="PROSITE" id="PS50046"/>
    </source>
</evidence>
<dbReference type="Gene3D" id="3.30.450.20">
    <property type="entry name" value="PAS domain"/>
    <property type="match status" value="1"/>
</dbReference>
<dbReference type="InterPro" id="IPR029016">
    <property type="entry name" value="GAF-like_dom_sf"/>
</dbReference>
<dbReference type="InterPro" id="IPR043150">
    <property type="entry name" value="Phytochrome_PHY_sf"/>
</dbReference>
<dbReference type="PROSITE" id="PS50046">
    <property type="entry name" value="PHYTOCHROME_2"/>
    <property type="match status" value="1"/>
</dbReference>
<dbReference type="InterPro" id="IPR003018">
    <property type="entry name" value="GAF"/>
</dbReference>
<dbReference type="Gene3D" id="3.30.450.40">
    <property type="match status" value="1"/>
</dbReference>
<evidence type="ECO:0000256" key="5">
    <source>
        <dbReference type="ARBA" id="ARBA00022606"/>
    </source>
</evidence>